<dbReference type="Gene3D" id="3.90.1340.10">
    <property type="entry name" value="Phage tail collar domain"/>
    <property type="match status" value="1"/>
</dbReference>
<sequence>MAVTPNLNLPLLDSEEKVSEDHLKINQFVEALDARLGEFATTVAGLATAGHSHEMSKVQGLAKALDLLASKDHRHKLNDLVDVEVEDAPDGKVLQKIAGKWGLGDRGYSVPEINGIVNELANTTQDVKFKKGISVGNDVYLNNKAIIATDADGEFTDRSGINIDHIYHNDTDNAWHFVSDDSYRALGNSKLVAGRIDLLNTVATMAPSDHWLARIRATSTNTENIPTNRQFNCLNIENRQLAPANGSNDAGSRFFKRGGYLAAFADGASPGITYEMSGSHSVARQRGDSDIRYLYGQFMQGGSDRNSTGNVDSLYGFRSHSYVDGQGQVGVLYGGHISVNPNHADADVTYARGLLIHMDYDGGTVENDPIALYQNFDGAWSGKKKIGIYQNEVQENHLTGKTYINGNEVLHKGNAPKGKVPGEFFYVAGPTAPAGSLIANGAVFDPQVYPELYAAIGTTYGGTASAPRLPDGRGVVARGLDLGRGLDSGRQLGTYQEDAIPNITGQFSVAGNTGPIAFPAGQSNAGHVSGAFKRGRSYSAIVRNTGGTSYGAELDASLVTRTTSGPNAEARMKNIALTPCIQY</sequence>
<dbReference type="RefSeq" id="WP_075699221.1">
    <property type="nucleotide sequence ID" value="NZ_CP074131.1"/>
</dbReference>
<dbReference type="InterPro" id="IPR037053">
    <property type="entry name" value="Phage_tail_collar_dom_sf"/>
</dbReference>
<name>A0ABX8AVX9_9HYPH</name>
<gene>
    <name evidence="2" type="ORF">KGB56_26890</name>
</gene>
<proteinExistence type="predicted"/>
<keyword evidence="3" id="KW-1185">Reference proteome</keyword>
<dbReference type="Pfam" id="PF07484">
    <property type="entry name" value="Collar"/>
    <property type="match status" value="1"/>
</dbReference>
<organism evidence="2 3">
    <name type="scientific">Pseudovibrio brasiliensis</name>
    <dbReference type="NCBI Taxonomy" id="1898042"/>
    <lineage>
        <taxon>Bacteria</taxon>
        <taxon>Pseudomonadati</taxon>
        <taxon>Pseudomonadota</taxon>
        <taxon>Alphaproteobacteria</taxon>
        <taxon>Hyphomicrobiales</taxon>
        <taxon>Stappiaceae</taxon>
        <taxon>Pseudovibrio</taxon>
    </lineage>
</organism>
<keyword evidence="2" id="KW-0614">Plasmid</keyword>
<dbReference type="EMBL" id="CP074131">
    <property type="protein sequence ID" value="QUS59213.1"/>
    <property type="molecule type" value="Genomic_DNA"/>
</dbReference>
<evidence type="ECO:0000259" key="1">
    <source>
        <dbReference type="Pfam" id="PF07484"/>
    </source>
</evidence>
<dbReference type="InterPro" id="IPR011083">
    <property type="entry name" value="Phage_tail_collar_dom"/>
</dbReference>
<dbReference type="Proteomes" id="UP000680706">
    <property type="component" value="Plasmid pAb134-05"/>
</dbReference>
<protein>
    <submittedName>
        <fullName evidence="2">Tail fiber protein</fullName>
    </submittedName>
</protein>
<evidence type="ECO:0000313" key="3">
    <source>
        <dbReference type="Proteomes" id="UP000680706"/>
    </source>
</evidence>
<geneLocation type="plasmid" evidence="2 3">
    <name>pAb134-05</name>
</geneLocation>
<evidence type="ECO:0000313" key="2">
    <source>
        <dbReference type="EMBL" id="QUS59213.1"/>
    </source>
</evidence>
<reference evidence="2 3" key="1">
    <citation type="journal article" date="2021" name="Angew. Chem. Int. Ed. Engl.">
        <title>A novel family of nonribosomal peptides modulate collective behavior in Pseudovibrio bacteria isolated from marine sponges.</title>
        <authorList>
            <person name="Ioca L.P."/>
            <person name="Dai Y."/>
            <person name="Kunakom S."/>
            <person name="Diaz-Espinosa J."/>
            <person name="Krunic A."/>
            <person name="Crnkovic C.M."/>
            <person name="Orjala J."/>
            <person name="Sanchez L.M."/>
            <person name="Ferreira A.G."/>
            <person name="Berlinck R.G.S."/>
            <person name="Eustaquio A.S."/>
        </authorList>
    </citation>
    <scope>NUCLEOTIDE SEQUENCE [LARGE SCALE GENOMIC DNA]</scope>
    <source>
        <strain evidence="2 3">Ab134</strain>
        <plasmid evidence="2 3">pAb134-05</plasmid>
    </source>
</reference>
<accession>A0ABX8AVX9</accession>
<feature type="domain" description="Phage tail collar" evidence="1">
    <location>
        <begin position="422"/>
        <end position="475"/>
    </location>
</feature>
<dbReference type="SUPFAM" id="SSF88874">
    <property type="entry name" value="Receptor-binding domain of short tail fibre protein gp12"/>
    <property type="match status" value="1"/>
</dbReference>